<organism evidence="2 3">
    <name type="scientific">Haloarcula salinisoli</name>
    <dbReference type="NCBI Taxonomy" id="2487746"/>
    <lineage>
        <taxon>Archaea</taxon>
        <taxon>Methanobacteriati</taxon>
        <taxon>Methanobacteriota</taxon>
        <taxon>Stenosarchaea group</taxon>
        <taxon>Halobacteria</taxon>
        <taxon>Halobacteriales</taxon>
        <taxon>Haloarculaceae</taxon>
        <taxon>Haloarcula</taxon>
    </lineage>
</organism>
<proteinExistence type="predicted"/>
<keyword evidence="1" id="KW-0812">Transmembrane</keyword>
<dbReference type="AlphaFoldDB" id="A0A8J8CB61"/>
<keyword evidence="1" id="KW-0472">Membrane</keyword>
<feature type="transmembrane region" description="Helical" evidence="1">
    <location>
        <begin position="104"/>
        <end position="124"/>
    </location>
</feature>
<comment type="caution">
    <text evidence="2">The sequence shown here is derived from an EMBL/GenBank/DDBJ whole genome shotgun (WGS) entry which is preliminary data.</text>
</comment>
<reference evidence="2" key="1">
    <citation type="submission" date="2021-06" db="EMBL/GenBank/DDBJ databases">
        <title>Halomicroarcula sp. F24A a new haloarchaeum isolated from saline soil.</title>
        <authorList>
            <person name="Duran-Viseras A."/>
            <person name="Sanchez-Porro C."/>
            <person name="Ventosa A."/>
        </authorList>
    </citation>
    <scope>NUCLEOTIDE SEQUENCE</scope>
    <source>
        <strain evidence="2">F24A</strain>
    </source>
</reference>
<dbReference type="EMBL" id="RKLQ01000006">
    <property type="protein sequence ID" value="MBX0305879.1"/>
    <property type="molecule type" value="Genomic_DNA"/>
</dbReference>
<evidence type="ECO:0000313" key="3">
    <source>
        <dbReference type="Proteomes" id="UP000783863"/>
    </source>
</evidence>
<protein>
    <submittedName>
        <fullName evidence="2">Uncharacterized protein</fullName>
    </submittedName>
</protein>
<dbReference type="Proteomes" id="UP000783863">
    <property type="component" value="Unassembled WGS sequence"/>
</dbReference>
<evidence type="ECO:0000256" key="1">
    <source>
        <dbReference type="SAM" id="Phobius"/>
    </source>
</evidence>
<name>A0A8J8CB61_9EURY</name>
<keyword evidence="1" id="KW-1133">Transmembrane helix</keyword>
<sequence>MIDTTQIQIAAVVFPIIVLITNFAINSVTDEDDRRYRIFVGGMGILGLLTAMIAAMLLFIGGFLELQFVVAYRFLVVSVVVIFFLSLGIMVHELSRGLDADADRVYVFVGIGVFVSLSVVLLRVL</sequence>
<evidence type="ECO:0000313" key="2">
    <source>
        <dbReference type="EMBL" id="MBX0305879.1"/>
    </source>
</evidence>
<keyword evidence="3" id="KW-1185">Reference proteome</keyword>
<accession>A0A8J8CB61</accession>
<gene>
    <name evidence="2" type="ORF">EGD98_19730</name>
</gene>
<dbReference type="RefSeq" id="WP_220590071.1">
    <property type="nucleotide sequence ID" value="NZ_RKLQ01000006.1"/>
</dbReference>
<dbReference type="GeneID" id="79279406"/>
<feature type="transmembrane region" description="Helical" evidence="1">
    <location>
        <begin position="38"/>
        <end position="64"/>
    </location>
</feature>
<feature type="transmembrane region" description="Helical" evidence="1">
    <location>
        <begin position="6"/>
        <end position="26"/>
    </location>
</feature>
<feature type="transmembrane region" description="Helical" evidence="1">
    <location>
        <begin position="70"/>
        <end position="92"/>
    </location>
</feature>